<dbReference type="EMBL" id="GG692423">
    <property type="protein sequence ID" value="EER41797.1"/>
    <property type="molecule type" value="Genomic_DNA"/>
</dbReference>
<reference evidence="2" key="1">
    <citation type="submission" date="2009-05" db="EMBL/GenBank/DDBJ databases">
        <title>The genome sequence of Ajellomyces capsulatus strain H143.</title>
        <authorList>
            <person name="Champion M."/>
            <person name="Cuomo C.A."/>
            <person name="Ma L.-J."/>
            <person name="Henn M.R."/>
            <person name="Sil A."/>
            <person name="Goldman B."/>
            <person name="Young S.K."/>
            <person name="Kodira C.D."/>
            <person name="Zeng Q."/>
            <person name="Koehrsen M."/>
            <person name="Alvarado L."/>
            <person name="Berlin A.M."/>
            <person name="Borenstein D."/>
            <person name="Chen Z."/>
            <person name="Engels R."/>
            <person name="Freedman E."/>
            <person name="Gellesch M."/>
            <person name="Goldberg J."/>
            <person name="Griggs A."/>
            <person name="Gujja S."/>
            <person name="Heiman D.I."/>
            <person name="Hepburn T.A."/>
            <person name="Howarth C."/>
            <person name="Jen D."/>
            <person name="Larson L."/>
            <person name="Lewis B."/>
            <person name="Mehta T."/>
            <person name="Park D."/>
            <person name="Pearson M."/>
            <person name="Roberts A."/>
            <person name="Saif S."/>
            <person name="Shea T.D."/>
            <person name="Shenoy N."/>
            <person name="Sisk P."/>
            <person name="Stolte C."/>
            <person name="Sykes S."/>
            <person name="Walk T."/>
            <person name="White J."/>
            <person name="Yandava C."/>
            <person name="Klein B."/>
            <person name="McEwen J.G."/>
            <person name="Puccia R."/>
            <person name="Goldman G.H."/>
            <person name="Felipe M.S."/>
            <person name="Nino-Vega G."/>
            <person name="San-Blas G."/>
            <person name="Taylor J.W."/>
            <person name="Mendoza L."/>
            <person name="Galagan J.E."/>
            <person name="Nusbaum C."/>
            <person name="Birren B.W."/>
        </authorList>
    </citation>
    <scope>NUCLEOTIDE SEQUENCE [LARGE SCALE GENOMIC DNA]</scope>
    <source>
        <strain evidence="2">H143</strain>
    </source>
</reference>
<sequence length="111" mass="12778">MTAPRRVSIRQVETASIVVCIFAETPDDRQTCFLKRRRGAECQAHGEQSTIHCRRRYHCWDHGRTHSGCRRTRYYEVSLLTDPLTLILGASTTWLPESYKTASLSHNRGSK</sequence>
<evidence type="ECO:0000313" key="1">
    <source>
        <dbReference type="EMBL" id="EER41797.1"/>
    </source>
</evidence>
<organism evidence="1 2">
    <name type="scientific">Ajellomyces capsulatus (strain H143)</name>
    <name type="common">Darling's disease fungus</name>
    <name type="synonym">Histoplasma capsulatum</name>
    <dbReference type="NCBI Taxonomy" id="544712"/>
    <lineage>
        <taxon>Eukaryota</taxon>
        <taxon>Fungi</taxon>
        <taxon>Dikarya</taxon>
        <taxon>Ascomycota</taxon>
        <taxon>Pezizomycotina</taxon>
        <taxon>Eurotiomycetes</taxon>
        <taxon>Eurotiomycetidae</taxon>
        <taxon>Onygenales</taxon>
        <taxon>Ajellomycetaceae</taxon>
        <taxon>Histoplasma</taxon>
    </lineage>
</organism>
<dbReference type="AlphaFoldDB" id="C6HE13"/>
<evidence type="ECO:0000313" key="2">
    <source>
        <dbReference type="Proteomes" id="UP000002624"/>
    </source>
</evidence>
<accession>C6HE13</accession>
<dbReference type="HOGENOM" id="CLU_2157624_0_0_1"/>
<dbReference type="Proteomes" id="UP000002624">
    <property type="component" value="Unassembled WGS sequence"/>
</dbReference>
<protein>
    <submittedName>
        <fullName evidence="1">Uncharacterized protein</fullName>
    </submittedName>
</protein>
<name>C6HE13_AJECH</name>
<dbReference type="VEuPathDB" id="FungiDB:HCDG_04444"/>
<gene>
    <name evidence="1" type="ORF">HCDG_04444</name>
</gene>
<proteinExistence type="predicted"/>